<dbReference type="PANTHER" id="PTHR35562:SF2">
    <property type="entry name" value="DNA ENDONUCLEASE SMRA-RELATED"/>
    <property type="match status" value="1"/>
</dbReference>
<dbReference type="InterPro" id="IPR036063">
    <property type="entry name" value="Smr_dom_sf"/>
</dbReference>
<dbReference type="Proteomes" id="UP000092731">
    <property type="component" value="Unassembled WGS sequence"/>
</dbReference>
<accession>A0A170SP99</accession>
<dbReference type="PROSITE" id="PS50828">
    <property type="entry name" value="SMR"/>
    <property type="match status" value="1"/>
</dbReference>
<dbReference type="EMBL" id="BDDM01000139">
    <property type="protein sequence ID" value="GAT78210.1"/>
    <property type="molecule type" value="Genomic_DNA"/>
</dbReference>
<protein>
    <recommendedName>
        <fullName evidence="1">Smr domain-containing protein</fullName>
    </recommendedName>
</protein>
<dbReference type="RefSeq" id="WP_065432504.1">
    <property type="nucleotide sequence ID" value="NZ_BDDL01000041.1"/>
</dbReference>
<evidence type="ECO:0000313" key="4">
    <source>
        <dbReference type="Proteomes" id="UP000092677"/>
    </source>
</evidence>
<evidence type="ECO:0000313" key="3">
    <source>
        <dbReference type="EMBL" id="GAT78210.1"/>
    </source>
</evidence>
<dbReference type="AlphaFoldDB" id="A0A170SP99"/>
<dbReference type="Gene3D" id="3.30.1370.110">
    <property type="match status" value="1"/>
</dbReference>
<evidence type="ECO:0000259" key="1">
    <source>
        <dbReference type="PROSITE" id="PS50828"/>
    </source>
</evidence>
<dbReference type="InterPro" id="IPR002625">
    <property type="entry name" value="Smr_dom"/>
</dbReference>
<feature type="domain" description="Smr" evidence="1">
    <location>
        <begin position="99"/>
        <end position="182"/>
    </location>
</feature>
<sequence length="188" mass="21710">MSSYSDDDDDMALWSHIVATITPINNNKTTYKKKIQEKHSKFYCNNVLSQYNKHINSYRLLTNSTLEFNNNQKITTGINLDKNTKKKIDKGKYHIDNVLDLHGYTLDTAYSTLINFIITNYNESKKCLLIITGWGSKNQGNNSIKSNFSKWLHNEQVAEIILYYKEAINKHGGKGAFYLLIKSKKKSK</sequence>
<dbReference type="PANTHER" id="PTHR35562">
    <property type="entry name" value="DNA ENDONUCLEASE SMRA-RELATED"/>
    <property type="match status" value="1"/>
</dbReference>
<dbReference type="SUPFAM" id="SSF160443">
    <property type="entry name" value="SMR domain-like"/>
    <property type="match status" value="1"/>
</dbReference>
<evidence type="ECO:0000313" key="2">
    <source>
        <dbReference type="EMBL" id="GAT77135.1"/>
    </source>
</evidence>
<gene>
    <name evidence="2" type="ORF">EHRUM2_03460</name>
    <name evidence="3" type="ORF">EHRUM3_04240</name>
</gene>
<comment type="caution">
    <text evidence="3">The sequence shown here is derived from an EMBL/GenBank/DDBJ whole genome shotgun (WGS) entry which is preliminary data.</text>
</comment>
<name>A0A170SP99_EHRRU</name>
<evidence type="ECO:0000313" key="5">
    <source>
        <dbReference type="Proteomes" id="UP000092731"/>
    </source>
</evidence>
<reference evidence="3" key="1">
    <citation type="journal article" date="2016" name="Genome Announc.">
        <title>Draft Genome Sequences of Three Strains of Ehrlichia ruminantium, a Tick-Borne Pathogen of Ruminants, Isolated from Zimbabwe, The Gambia, and Ghana.</title>
        <authorList>
            <person name="Nakao R."/>
            <person name="Jongejan F."/>
            <person name="Sugimoto C."/>
        </authorList>
    </citation>
    <scope>NUCLEOTIDE SEQUENCE</scope>
    <source>
        <strain evidence="2">Kerr Seringe</strain>
        <strain evidence="3">Pokoase 417</strain>
    </source>
</reference>
<reference evidence="4 5" key="2">
    <citation type="submission" date="2016-05" db="EMBL/GenBank/DDBJ databases">
        <title>Draft genome sequences of four strains of Ehrlichia ruminantium, a tick-borne pathogen of ruminants, isolated from Zimbabwe, The Gambia and Ghana.</title>
        <authorList>
            <person name="Nakao R."/>
            <person name="Jongejan F."/>
            <person name="Sugimoto C."/>
        </authorList>
    </citation>
    <scope>NUCLEOTIDE SEQUENCE [LARGE SCALE GENOMIC DNA]</scope>
    <source>
        <strain evidence="4">Kerr Seringe</strain>
        <strain evidence="5">Pokoase 417</strain>
    </source>
</reference>
<dbReference type="EMBL" id="BDDL01000041">
    <property type="protein sequence ID" value="GAT77135.1"/>
    <property type="molecule type" value="Genomic_DNA"/>
</dbReference>
<dbReference type="Proteomes" id="UP000092677">
    <property type="component" value="Unassembled WGS sequence"/>
</dbReference>
<proteinExistence type="predicted"/>
<dbReference type="Pfam" id="PF01713">
    <property type="entry name" value="Smr"/>
    <property type="match status" value="1"/>
</dbReference>
<organism evidence="3 5">
    <name type="scientific">Ehrlichia ruminantium</name>
    <name type="common">heartwater rickettsia</name>
    <name type="synonym">Cowdria ruminantium</name>
    <dbReference type="NCBI Taxonomy" id="779"/>
    <lineage>
        <taxon>Bacteria</taxon>
        <taxon>Pseudomonadati</taxon>
        <taxon>Pseudomonadota</taxon>
        <taxon>Alphaproteobacteria</taxon>
        <taxon>Rickettsiales</taxon>
        <taxon>Anaplasmataceae</taxon>
        <taxon>Ehrlichia</taxon>
    </lineage>
</organism>
<dbReference type="STRING" id="779.GCA_002019755_00327"/>